<name>A0ABX2PS60_9RHOB</name>
<dbReference type="Proteomes" id="UP000630805">
    <property type="component" value="Unassembled WGS sequence"/>
</dbReference>
<dbReference type="Gene3D" id="3.40.50.300">
    <property type="entry name" value="P-loop containing nucleotide triphosphate hydrolases"/>
    <property type="match status" value="1"/>
</dbReference>
<keyword evidence="1" id="KW-0175">Coiled coil</keyword>
<feature type="domain" description="DUF2326" evidence="2">
    <location>
        <begin position="414"/>
        <end position="526"/>
    </location>
</feature>
<evidence type="ECO:0000313" key="4">
    <source>
        <dbReference type="Proteomes" id="UP000630805"/>
    </source>
</evidence>
<proteinExistence type="predicted"/>
<dbReference type="RefSeq" id="WP_176864063.1">
    <property type="nucleotide sequence ID" value="NZ_JABXWT010000003.1"/>
</dbReference>
<evidence type="ECO:0000259" key="2">
    <source>
        <dbReference type="Pfam" id="PF10088"/>
    </source>
</evidence>
<accession>A0ABX2PS60</accession>
<comment type="caution">
    <text evidence="3">The sequence shown here is derived from an EMBL/GenBank/DDBJ whole genome shotgun (WGS) entry which is preliminary data.</text>
</comment>
<dbReference type="Pfam" id="PF10088">
    <property type="entry name" value="DUF2326"/>
    <property type="match status" value="1"/>
</dbReference>
<organism evidence="3 4">
    <name type="scientific">Ruegeria haliotis</name>
    <dbReference type="NCBI Taxonomy" id="2747601"/>
    <lineage>
        <taxon>Bacteria</taxon>
        <taxon>Pseudomonadati</taxon>
        <taxon>Pseudomonadota</taxon>
        <taxon>Alphaproteobacteria</taxon>
        <taxon>Rhodobacterales</taxon>
        <taxon>Roseobacteraceae</taxon>
        <taxon>Ruegeria</taxon>
    </lineage>
</organism>
<gene>
    <name evidence="3" type="ORF">HW561_09530</name>
</gene>
<reference evidence="3 4" key="1">
    <citation type="submission" date="2020-06" db="EMBL/GenBank/DDBJ databases">
        <authorList>
            <person name="Cao W.R."/>
        </authorList>
    </citation>
    <scope>NUCLEOTIDE SEQUENCE [LARGE SCALE GENOMIC DNA]</scope>
    <source>
        <strain evidence="3 4">B1Z28</strain>
    </source>
</reference>
<feature type="coiled-coil region" evidence="1">
    <location>
        <begin position="243"/>
        <end position="270"/>
    </location>
</feature>
<dbReference type="EMBL" id="JABXWT010000003">
    <property type="protein sequence ID" value="NVO56027.1"/>
    <property type="molecule type" value="Genomic_DNA"/>
</dbReference>
<evidence type="ECO:0000256" key="1">
    <source>
        <dbReference type="SAM" id="Coils"/>
    </source>
</evidence>
<sequence length="535" mass="61222">MLTEIRCNKFKTGTIKFHPGFNVVLGDQAATNSIGKSNLLMIVDFAFGGDSFLRHNSDVPKELGHHDYRFCFRFGDKLVHFVRNTATPNLVHQLSEDSEDETPISIEDYRTFLKAAYSLDDVKLTFRSITSPFSRIWGKDNLDVKQPLHSHAKETSASRIDNLIKLYKKYDEIEALSDSVRNLADKKKTVNSAYKQNLIPKSTKSEYKNNLQLLSEVDAEIKDIKNNLAKYAISIGEIVNREVLELKETRDALLGERDRLSANLSRVKRDLSKNRYIKSKAFKNLEKFFPEANFDRFGQIETFHSKIASILRDELRASEKELTKGVQEIENSIASVDLEISEALGNVDEPTVIVDRVHELAVRRSNATREIDYFETDKDVTENLRDERMRLAEERNSISAHISNIINNKIRKLVDDVYDEHRKSPTLEIANNSYSFSAVEDTGTGKAYSNLILLDLAILQTTVLPFVIHDSVLFKNIENEAVARLVELYVSFNRQTFIAIDEIQKYGAKAEAILTKQKVIQLSNENQLYIKDWRS</sequence>
<evidence type="ECO:0000313" key="3">
    <source>
        <dbReference type="EMBL" id="NVO56027.1"/>
    </source>
</evidence>
<protein>
    <submittedName>
        <fullName evidence="3">DUF2326 domain-containing protein</fullName>
    </submittedName>
</protein>
<dbReference type="InterPro" id="IPR018760">
    <property type="entry name" value="DUF2326"/>
</dbReference>
<dbReference type="InterPro" id="IPR027417">
    <property type="entry name" value="P-loop_NTPase"/>
</dbReference>
<keyword evidence="4" id="KW-1185">Reference proteome</keyword>